<dbReference type="EMBL" id="LR862150">
    <property type="protein sequence ID" value="CAD1832769.1"/>
    <property type="molecule type" value="Genomic_DNA"/>
</dbReference>
<dbReference type="GO" id="GO:0004252">
    <property type="term" value="F:serine-type endopeptidase activity"/>
    <property type="evidence" value="ECO:0007669"/>
    <property type="project" value="InterPro"/>
</dbReference>
<dbReference type="CDD" id="cd04852">
    <property type="entry name" value="Peptidases_S8_3"/>
    <property type="match status" value="1"/>
</dbReference>
<dbReference type="AlphaFoldDB" id="A0A6V7PPJ3"/>
<keyword evidence="5" id="KW-0720">Serine protease</keyword>
<dbReference type="InterPro" id="IPR036852">
    <property type="entry name" value="Peptidase_S8/S53_dom_sf"/>
</dbReference>
<feature type="domain" description="Peptidase S8/S53" evidence="7">
    <location>
        <begin position="97"/>
        <end position="286"/>
    </location>
</feature>
<dbReference type="Gene3D" id="3.30.70.80">
    <property type="entry name" value="Peptidase S8 propeptide/proteinase inhibitor I9"/>
    <property type="match status" value="1"/>
</dbReference>
<dbReference type="Pfam" id="PF05922">
    <property type="entry name" value="Inhibitor_I9"/>
    <property type="match status" value="1"/>
</dbReference>
<dbReference type="InterPro" id="IPR015500">
    <property type="entry name" value="Peptidase_S8_subtilisin-rel"/>
</dbReference>
<dbReference type="InterPro" id="IPR037045">
    <property type="entry name" value="S8pro/Inhibitor_I9_sf"/>
</dbReference>
<evidence type="ECO:0000256" key="1">
    <source>
        <dbReference type="ARBA" id="ARBA00011073"/>
    </source>
</evidence>
<evidence type="ECO:0008006" key="10">
    <source>
        <dbReference type="Google" id="ProtNLM"/>
    </source>
</evidence>
<evidence type="ECO:0000256" key="5">
    <source>
        <dbReference type="ARBA" id="ARBA00022825"/>
    </source>
</evidence>
<dbReference type="SUPFAM" id="SSF52743">
    <property type="entry name" value="Subtilisin-like"/>
    <property type="match status" value="1"/>
</dbReference>
<dbReference type="InterPro" id="IPR045051">
    <property type="entry name" value="SBT"/>
</dbReference>
<keyword evidence="3" id="KW-0732">Signal</keyword>
<keyword evidence="2" id="KW-0645">Protease</keyword>
<name>A0A6V7PPJ3_ANACO</name>
<reference evidence="9" key="1">
    <citation type="submission" date="2020-07" db="EMBL/GenBank/DDBJ databases">
        <authorList>
            <person name="Lin J."/>
        </authorList>
    </citation>
    <scope>NUCLEOTIDE SEQUENCE</scope>
</reference>
<keyword evidence="4" id="KW-0378">Hydrolase</keyword>
<evidence type="ECO:0000256" key="2">
    <source>
        <dbReference type="ARBA" id="ARBA00022670"/>
    </source>
</evidence>
<proteinExistence type="inferred from homology"/>
<dbReference type="PROSITE" id="PS51892">
    <property type="entry name" value="SUBTILASE"/>
    <property type="match status" value="1"/>
</dbReference>
<comment type="caution">
    <text evidence="6">Lacks conserved residue(s) required for the propagation of feature annotation.</text>
</comment>
<dbReference type="FunFam" id="3.30.70.80:FF:000003">
    <property type="entry name" value="Subtilisin-like protease SBT1.9"/>
    <property type="match status" value="1"/>
</dbReference>
<evidence type="ECO:0000259" key="7">
    <source>
        <dbReference type="Pfam" id="PF00082"/>
    </source>
</evidence>
<evidence type="ECO:0000313" key="9">
    <source>
        <dbReference type="EMBL" id="CAD1832769.1"/>
    </source>
</evidence>
<sequence>MDKSAMPATFSDHREWYSAALASVKASADAPSLVYAYDDAFHGFSALLSEDELQSLRRSPGFVSAYADRQATLDTTYTYRFLSLDPSSGLWSASKLGEDVIVGMIDTGIWPESRSFNDAGYSEVPQRWKGKCEPGQAFNSSLCNRKLIGAQFFNKGLVAAKPGKVLSMNSTRDTEGHGTHTSSTAAGNFVPDASFYGYAPGIARGIAPRARVAMYKTIWDEGRYASDVLAGMDRAIADGVDVISISMGFDGVPLYEDPVAIVSFAAMERGVFVSSSAGNDGPQLASLHNGIP</sequence>
<dbReference type="InterPro" id="IPR000209">
    <property type="entry name" value="Peptidase_S8/S53_dom"/>
</dbReference>
<feature type="domain" description="Inhibitor I9" evidence="8">
    <location>
        <begin position="1"/>
        <end position="73"/>
    </location>
</feature>
<dbReference type="PANTHER" id="PTHR10795">
    <property type="entry name" value="PROPROTEIN CONVERTASE SUBTILISIN/KEXIN"/>
    <property type="match status" value="1"/>
</dbReference>
<evidence type="ECO:0000256" key="3">
    <source>
        <dbReference type="ARBA" id="ARBA00022729"/>
    </source>
</evidence>
<dbReference type="Pfam" id="PF00082">
    <property type="entry name" value="Peptidase_S8"/>
    <property type="match status" value="1"/>
</dbReference>
<evidence type="ECO:0000256" key="4">
    <source>
        <dbReference type="ARBA" id="ARBA00022801"/>
    </source>
</evidence>
<gene>
    <name evidence="9" type="ORF">CB5_LOCUS15980</name>
</gene>
<dbReference type="GO" id="GO:0006508">
    <property type="term" value="P:proteolysis"/>
    <property type="evidence" value="ECO:0007669"/>
    <property type="project" value="UniProtKB-KW"/>
</dbReference>
<dbReference type="InterPro" id="IPR034197">
    <property type="entry name" value="Peptidases_S8_3"/>
</dbReference>
<organism evidence="9">
    <name type="scientific">Ananas comosus var. bracteatus</name>
    <name type="common">red pineapple</name>
    <dbReference type="NCBI Taxonomy" id="296719"/>
    <lineage>
        <taxon>Eukaryota</taxon>
        <taxon>Viridiplantae</taxon>
        <taxon>Streptophyta</taxon>
        <taxon>Embryophyta</taxon>
        <taxon>Tracheophyta</taxon>
        <taxon>Spermatophyta</taxon>
        <taxon>Magnoliopsida</taxon>
        <taxon>Liliopsida</taxon>
        <taxon>Poales</taxon>
        <taxon>Bromeliaceae</taxon>
        <taxon>Bromelioideae</taxon>
        <taxon>Ananas</taxon>
    </lineage>
</organism>
<evidence type="ECO:0000259" key="8">
    <source>
        <dbReference type="Pfam" id="PF05922"/>
    </source>
</evidence>
<comment type="similarity">
    <text evidence="1 6">Belongs to the peptidase S8 family.</text>
</comment>
<evidence type="ECO:0000256" key="6">
    <source>
        <dbReference type="PROSITE-ProRule" id="PRU01240"/>
    </source>
</evidence>
<dbReference type="InterPro" id="IPR010259">
    <property type="entry name" value="S8pro/Inhibitor_I9"/>
</dbReference>
<protein>
    <recommendedName>
        <fullName evidence="10">Subtilisin-like protease SBT1.7</fullName>
    </recommendedName>
</protein>
<dbReference type="PRINTS" id="PR00723">
    <property type="entry name" value="SUBTILISIN"/>
</dbReference>
<dbReference type="Gene3D" id="3.40.50.200">
    <property type="entry name" value="Peptidase S8/S53 domain"/>
    <property type="match status" value="1"/>
</dbReference>
<accession>A0A6V7PPJ3</accession>